<sequence length="155" mass="17077">MQRPVDQSRAARFSRSVAITYNTTMALQIGNHNTVISNINVRHNHNGVTWLYLTTGSSTSRNFLFALAINAEEEQGICLPSQDISVRMDAGVIVQGFVAKVICCESYFCVILVQSRGRPSNQPCANKCAQPGSCRFTECRRLPNCQAGACAECIW</sequence>
<gene>
    <name evidence="1" type="ORF">LY79DRAFT_404237</name>
</gene>
<accession>A0AAD8Q7F5</accession>
<dbReference type="RefSeq" id="XP_060417883.1">
    <property type="nucleotide sequence ID" value="XM_060553044.1"/>
</dbReference>
<keyword evidence="2" id="KW-1185">Reference proteome</keyword>
<reference evidence="1" key="1">
    <citation type="submission" date="2021-06" db="EMBL/GenBank/DDBJ databases">
        <title>Comparative genomics, transcriptomics and evolutionary studies reveal genomic signatures of adaptation to plant cell wall in hemibiotrophic fungi.</title>
        <authorList>
            <consortium name="DOE Joint Genome Institute"/>
            <person name="Baroncelli R."/>
            <person name="Diaz J.F."/>
            <person name="Benocci T."/>
            <person name="Peng M."/>
            <person name="Battaglia E."/>
            <person name="Haridas S."/>
            <person name="Andreopoulos W."/>
            <person name="Labutti K."/>
            <person name="Pangilinan J."/>
            <person name="Floch G.L."/>
            <person name="Makela M.R."/>
            <person name="Henrissat B."/>
            <person name="Grigoriev I.V."/>
            <person name="Crouch J.A."/>
            <person name="De Vries R.P."/>
            <person name="Sukno S.A."/>
            <person name="Thon M.R."/>
        </authorList>
    </citation>
    <scope>NUCLEOTIDE SEQUENCE</scope>
    <source>
        <strain evidence="1">CBS 125086</strain>
    </source>
</reference>
<proteinExistence type="predicted"/>
<dbReference type="EMBL" id="JAHLJV010000009">
    <property type="protein sequence ID" value="KAK1597069.1"/>
    <property type="molecule type" value="Genomic_DNA"/>
</dbReference>
<name>A0AAD8Q7F5_9PEZI</name>
<evidence type="ECO:0000313" key="1">
    <source>
        <dbReference type="EMBL" id="KAK1597069.1"/>
    </source>
</evidence>
<evidence type="ECO:0000313" key="2">
    <source>
        <dbReference type="Proteomes" id="UP001230504"/>
    </source>
</evidence>
<dbReference type="AlphaFoldDB" id="A0AAD8Q7F5"/>
<comment type="caution">
    <text evidence="1">The sequence shown here is derived from an EMBL/GenBank/DDBJ whole genome shotgun (WGS) entry which is preliminary data.</text>
</comment>
<dbReference type="Pfam" id="PF12511">
    <property type="entry name" value="DUF3716"/>
    <property type="match status" value="1"/>
</dbReference>
<dbReference type="InterPro" id="IPR022190">
    <property type="entry name" value="DUF3716"/>
</dbReference>
<organism evidence="1 2">
    <name type="scientific">Colletotrichum navitas</name>
    <dbReference type="NCBI Taxonomy" id="681940"/>
    <lineage>
        <taxon>Eukaryota</taxon>
        <taxon>Fungi</taxon>
        <taxon>Dikarya</taxon>
        <taxon>Ascomycota</taxon>
        <taxon>Pezizomycotina</taxon>
        <taxon>Sordariomycetes</taxon>
        <taxon>Hypocreomycetidae</taxon>
        <taxon>Glomerellales</taxon>
        <taxon>Glomerellaceae</taxon>
        <taxon>Colletotrichum</taxon>
        <taxon>Colletotrichum graminicola species complex</taxon>
    </lineage>
</organism>
<dbReference type="Proteomes" id="UP001230504">
    <property type="component" value="Unassembled WGS sequence"/>
</dbReference>
<protein>
    <submittedName>
        <fullName evidence="1">Uncharacterized protein</fullName>
    </submittedName>
</protein>
<dbReference type="GeneID" id="85437284"/>